<keyword evidence="3" id="KW-0802">TPR repeat</keyword>
<dbReference type="RefSeq" id="WP_344967765.1">
    <property type="nucleotide sequence ID" value="NZ_BAAAVI010000003.1"/>
</dbReference>
<evidence type="ECO:0000256" key="1">
    <source>
        <dbReference type="ARBA" id="ARBA00022741"/>
    </source>
</evidence>
<keyword evidence="1" id="KW-0547">Nucleotide-binding</keyword>
<dbReference type="InterPro" id="IPR011990">
    <property type="entry name" value="TPR-like_helical_dom_sf"/>
</dbReference>
<feature type="repeat" description="TPR" evidence="3">
    <location>
        <begin position="714"/>
        <end position="747"/>
    </location>
</feature>
<evidence type="ECO:0000256" key="3">
    <source>
        <dbReference type="PROSITE-ProRule" id="PRU00339"/>
    </source>
</evidence>
<dbReference type="EMBL" id="BAAAVI010000003">
    <property type="protein sequence ID" value="GAA2849806.1"/>
    <property type="molecule type" value="Genomic_DNA"/>
</dbReference>
<dbReference type="PANTHER" id="PTHR16305:SF28">
    <property type="entry name" value="GUANYLATE CYCLASE DOMAIN-CONTAINING PROTEIN"/>
    <property type="match status" value="1"/>
</dbReference>
<dbReference type="SUPFAM" id="SSF46894">
    <property type="entry name" value="C-terminal effector domain of the bipartite response regulators"/>
    <property type="match status" value="1"/>
</dbReference>
<dbReference type="InterPro" id="IPR027417">
    <property type="entry name" value="P-loop_NTPase"/>
</dbReference>
<dbReference type="PANTHER" id="PTHR16305">
    <property type="entry name" value="TESTICULAR SOLUBLE ADENYLYL CYCLASE"/>
    <property type="match status" value="1"/>
</dbReference>
<dbReference type="SUPFAM" id="SSF48452">
    <property type="entry name" value="TPR-like"/>
    <property type="match status" value="1"/>
</dbReference>
<feature type="domain" description="HTH luxR-type" evidence="5">
    <location>
        <begin position="843"/>
        <end position="908"/>
    </location>
</feature>
<dbReference type="Gene3D" id="1.25.40.10">
    <property type="entry name" value="Tetratricopeptide repeat domain"/>
    <property type="match status" value="1"/>
</dbReference>
<dbReference type="PROSITE" id="PS00622">
    <property type="entry name" value="HTH_LUXR_1"/>
    <property type="match status" value="1"/>
</dbReference>
<keyword evidence="7" id="KW-1185">Reference proteome</keyword>
<dbReference type="Pfam" id="PF13191">
    <property type="entry name" value="AAA_16"/>
    <property type="match status" value="1"/>
</dbReference>
<dbReference type="InterPro" id="IPR016032">
    <property type="entry name" value="Sig_transdc_resp-reg_C-effctor"/>
</dbReference>
<dbReference type="InterPro" id="IPR041664">
    <property type="entry name" value="AAA_16"/>
</dbReference>
<dbReference type="SMART" id="SM00421">
    <property type="entry name" value="HTH_LUXR"/>
    <property type="match status" value="1"/>
</dbReference>
<evidence type="ECO:0000259" key="5">
    <source>
        <dbReference type="PROSITE" id="PS50043"/>
    </source>
</evidence>
<evidence type="ECO:0000256" key="2">
    <source>
        <dbReference type="ARBA" id="ARBA00022840"/>
    </source>
</evidence>
<dbReference type="CDD" id="cd06170">
    <property type="entry name" value="LuxR_C_like"/>
    <property type="match status" value="1"/>
</dbReference>
<dbReference type="SUPFAM" id="SSF52540">
    <property type="entry name" value="P-loop containing nucleoside triphosphate hydrolases"/>
    <property type="match status" value="1"/>
</dbReference>
<protein>
    <submittedName>
        <fullName evidence="6">LuxR family transcriptional regulator</fullName>
    </submittedName>
</protein>
<reference evidence="6 7" key="1">
    <citation type="journal article" date="2019" name="Int. J. Syst. Evol. Microbiol.">
        <title>The Global Catalogue of Microorganisms (GCM) 10K type strain sequencing project: providing services to taxonomists for standard genome sequencing and annotation.</title>
        <authorList>
            <consortium name="The Broad Institute Genomics Platform"/>
            <consortium name="The Broad Institute Genome Sequencing Center for Infectious Disease"/>
            <person name="Wu L."/>
            <person name="Ma J."/>
        </authorList>
    </citation>
    <scope>NUCLEOTIDE SEQUENCE [LARGE SCALE GENOMIC DNA]</scope>
    <source>
        <strain evidence="6 7">JCM 6242</strain>
    </source>
</reference>
<organism evidence="6 7">
    <name type="scientific">Streptosporangium fragile</name>
    <dbReference type="NCBI Taxonomy" id="46186"/>
    <lineage>
        <taxon>Bacteria</taxon>
        <taxon>Bacillati</taxon>
        <taxon>Actinomycetota</taxon>
        <taxon>Actinomycetes</taxon>
        <taxon>Streptosporangiales</taxon>
        <taxon>Streptosporangiaceae</taxon>
        <taxon>Streptosporangium</taxon>
    </lineage>
</organism>
<keyword evidence="2" id="KW-0067">ATP-binding</keyword>
<dbReference type="PROSITE" id="PS50043">
    <property type="entry name" value="HTH_LUXR_2"/>
    <property type="match status" value="1"/>
</dbReference>
<name>A0ABN3VTA7_9ACTN</name>
<dbReference type="InterPro" id="IPR036388">
    <property type="entry name" value="WH-like_DNA-bd_sf"/>
</dbReference>
<evidence type="ECO:0000313" key="7">
    <source>
        <dbReference type="Proteomes" id="UP001500831"/>
    </source>
</evidence>
<dbReference type="Pfam" id="PF00196">
    <property type="entry name" value="GerE"/>
    <property type="match status" value="1"/>
</dbReference>
<accession>A0ABN3VTA7</accession>
<feature type="compositionally biased region" description="Basic and acidic residues" evidence="4">
    <location>
        <begin position="1"/>
        <end position="27"/>
    </location>
</feature>
<gene>
    <name evidence="6" type="ORF">GCM10010517_07220</name>
</gene>
<dbReference type="Proteomes" id="UP001500831">
    <property type="component" value="Unassembled WGS sequence"/>
</dbReference>
<dbReference type="PRINTS" id="PR00038">
    <property type="entry name" value="HTHLUXR"/>
</dbReference>
<evidence type="ECO:0000256" key="4">
    <source>
        <dbReference type="SAM" id="MobiDB-lite"/>
    </source>
</evidence>
<dbReference type="InterPro" id="IPR019734">
    <property type="entry name" value="TPR_rpt"/>
</dbReference>
<evidence type="ECO:0000313" key="6">
    <source>
        <dbReference type="EMBL" id="GAA2849806.1"/>
    </source>
</evidence>
<dbReference type="Gene3D" id="1.10.10.10">
    <property type="entry name" value="Winged helix-like DNA-binding domain superfamily/Winged helix DNA-binding domain"/>
    <property type="match status" value="1"/>
</dbReference>
<dbReference type="Gene3D" id="3.40.50.300">
    <property type="entry name" value="P-loop containing nucleotide triphosphate hydrolases"/>
    <property type="match status" value="1"/>
</dbReference>
<dbReference type="PROSITE" id="PS50005">
    <property type="entry name" value="TPR"/>
    <property type="match status" value="1"/>
</dbReference>
<dbReference type="InterPro" id="IPR000792">
    <property type="entry name" value="Tscrpt_reg_LuxR_C"/>
</dbReference>
<feature type="region of interest" description="Disordered" evidence="4">
    <location>
        <begin position="1"/>
        <end position="38"/>
    </location>
</feature>
<sequence length="933" mass="99054">MRLYGDTRESPYDHARESPYDDRWKEEPPDEDGCGTRTARSVWPFVGRAAEIRATVAQLGRQGEPGVLLVGEAGVGKSRMLDSVVLRCRGEGMHVVVTAGAEASNGLPFATMAALLPEQIHRDTANVFAAAAGALREAAGGRPCVVVIDDVHHLDDVSVALVQHLAATAGARVLAAARTGFTDAPAVVALLRRPFVQTSAVEGLDRATAGALLTAALDGPVDGLTADRLWRATRGNPLFLRHLVEACRASGTLRRVSDVWRWRGQMPAQHRLRDLVAGLLGGRAGEEARALSYVAHAEPVSLEVIETLVDTSVLVELEQRSLITVERVRRDLVVRMGHPLYGEAVRARSDDARRQDVYRALAGAVTHAHAADRARLRAVTWQLAAGDPVPGDRVVGAARDALARCDAPLAERLARHAGTAAGADVLARALVAQDKAEEAEDLLSRRMADGGTDPSSEFAQVAALRALNLFWNLRRPAEAGEVVRRARAAGLLDGEAAAELAVAELALATFGDGATDLSSVDLSPLSAGVRDGVIASVCDPLHAYLTIYLGRPAQVADAYTAGRLGAPRVWGVMGAATAACHVQALALAGRLGEAFAAARSGYRTAVEREASAEASLLAFELGICEVWAGRPGRALPHFREARALLDDHVSFPIQVYVFAEYGACLAAVGRFEESRRVLDEITRRLPATSNLHGRLALARIRVDVQAGGGRAEAAEAGASLGARYRSAGWFTKAVEAFYLSVRLRPSRPVAEALHEAAGHCDSELFVLFARHAQAAVGGDVDGLTAAADALEERGYNSLAREAVSTAAEFAAGRGDDRLAARLRIRGRDLTLLCEGYRPAWAATAGAQTTLSERERETCELAAGGMTNDAIAERLGLSKRTVANHLQRAYGKLGVRSRADLPQALGLPRPVPPVGLTWLMADPPRDGTGPGRLP</sequence>
<proteinExistence type="predicted"/>
<comment type="caution">
    <text evidence="6">The sequence shown here is derived from an EMBL/GenBank/DDBJ whole genome shotgun (WGS) entry which is preliminary data.</text>
</comment>